<dbReference type="Ensembl" id="ENSAMXT00000050626.1">
    <property type="protein sequence ID" value="ENSAMXP00000043833.1"/>
    <property type="gene ID" value="ENSAMXG00000031271.1"/>
</dbReference>
<name>A0A3B1JNE1_ASTMX</name>
<protein>
    <recommendedName>
        <fullName evidence="1">MADS-box domain-containing protein</fullName>
    </recommendedName>
</protein>
<dbReference type="Proteomes" id="UP000018467">
    <property type="component" value="Unassembled WGS sequence"/>
</dbReference>
<sequence length="65" mass="7778">MGRKKIQITRIMDERNRQVSLPKLFFTHHYLTLIQENSVWTDKLLQSYLQTHLPHATLQFQHCGS</sequence>
<evidence type="ECO:0000313" key="3">
    <source>
        <dbReference type="Proteomes" id="UP000018467"/>
    </source>
</evidence>
<dbReference type="PROSITE" id="PS50066">
    <property type="entry name" value="MADS_BOX_2"/>
    <property type="match status" value="1"/>
</dbReference>
<evidence type="ECO:0000313" key="2">
    <source>
        <dbReference type="Ensembl" id="ENSAMXP00000043833.1"/>
    </source>
</evidence>
<feature type="domain" description="MADS-box" evidence="1">
    <location>
        <begin position="1"/>
        <end position="23"/>
    </location>
</feature>
<dbReference type="InParanoid" id="A0A3B1JNE1"/>
<proteinExistence type="predicted"/>
<reference evidence="2" key="3">
    <citation type="submission" date="2025-08" db="UniProtKB">
        <authorList>
            <consortium name="Ensembl"/>
        </authorList>
    </citation>
    <scope>IDENTIFICATION</scope>
</reference>
<dbReference type="Bgee" id="ENSAMXG00000031271">
    <property type="expression patterns" value="Expressed in camera-type eye and 5 other cell types or tissues"/>
</dbReference>
<organism evidence="2 3">
    <name type="scientific">Astyanax mexicanus</name>
    <name type="common">Blind cave fish</name>
    <name type="synonym">Astyanax fasciatus mexicanus</name>
    <dbReference type="NCBI Taxonomy" id="7994"/>
    <lineage>
        <taxon>Eukaryota</taxon>
        <taxon>Metazoa</taxon>
        <taxon>Chordata</taxon>
        <taxon>Craniata</taxon>
        <taxon>Vertebrata</taxon>
        <taxon>Euteleostomi</taxon>
        <taxon>Actinopterygii</taxon>
        <taxon>Neopterygii</taxon>
        <taxon>Teleostei</taxon>
        <taxon>Ostariophysi</taxon>
        <taxon>Characiformes</taxon>
        <taxon>Characoidei</taxon>
        <taxon>Acestrorhamphidae</taxon>
        <taxon>Acestrorhamphinae</taxon>
        <taxon>Astyanax</taxon>
    </lineage>
</organism>
<reference evidence="3" key="2">
    <citation type="journal article" date="2014" name="Nat. Commun.">
        <title>The cavefish genome reveals candidate genes for eye loss.</title>
        <authorList>
            <person name="McGaugh S.E."/>
            <person name="Gross J.B."/>
            <person name="Aken B."/>
            <person name="Blin M."/>
            <person name="Borowsky R."/>
            <person name="Chalopin D."/>
            <person name="Hinaux H."/>
            <person name="Jeffery W.R."/>
            <person name="Keene A."/>
            <person name="Ma L."/>
            <person name="Minx P."/>
            <person name="Murphy D."/>
            <person name="O'Quin K.E."/>
            <person name="Retaux S."/>
            <person name="Rohner N."/>
            <person name="Searle S.M."/>
            <person name="Stahl B.A."/>
            <person name="Tabin C."/>
            <person name="Volff J.N."/>
            <person name="Yoshizawa M."/>
            <person name="Warren W.C."/>
        </authorList>
    </citation>
    <scope>NUCLEOTIDE SEQUENCE [LARGE SCALE GENOMIC DNA]</scope>
    <source>
        <strain evidence="3">female</strain>
    </source>
</reference>
<reference evidence="3" key="1">
    <citation type="submission" date="2013-03" db="EMBL/GenBank/DDBJ databases">
        <authorList>
            <person name="Jeffery W."/>
            <person name="Warren W."/>
            <person name="Wilson R.K."/>
        </authorList>
    </citation>
    <scope>NUCLEOTIDE SEQUENCE</scope>
    <source>
        <strain evidence="3">female</strain>
    </source>
</reference>
<dbReference type="GO" id="GO:0046983">
    <property type="term" value="F:protein dimerization activity"/>
    <property type="evidence" value="ECO:0007669"/>
    <property type="project" value="InterPro"/>
</dbReference>
<reference evidence="2" key="4">
    <citation type="submission" date="2025-09" db="UniProtKB">
        <authorList>
            <consortium name="Ensembl"/>
        </authorList>
    </citation>
    <scope>IDENTIFICATION</scope>
</reference>
<dbReference type="AlphaFoldDB" id="A0A3B1JNE1"/>
<accession>A0A3B1JNE1</accession>
<dbReference type="InterPro" id="IPR002100">
    <property type="entry name" value="TF_MADSbox"/>
</dbReference>
<evidence type="ECO:0000259" key="1">
    <source>
        <dbReference type="PROSITE" id="PS50066"/>
    </source>
</evidence>
<keyword evidence="3" id="KW-1185">Reference proteome</keyword>
<dbReference type="GO" id="GO:0003677">
    <property type="term" value="F:DNA binding"/>
    <property type="evidence" value="ECO:0007669"/>
    <property type="project" value="InterPro"/>
</dbReference>